<dbReference type="EMBL" id="CADCWO010000056">
    <property type="protein sequence ID" value="CAA9563716.1"/>
    <property type="molecule type" value="Genomic_DNA"/>
</dbReference>
<keyword evidence="1" id="KW-1133">Transmembrane helix</keyword>
<name>A0A6J4V0R3_9CYAN</name>
<evidence type="ECO:0000313" key="2">
    <source>
        <dbReference type="EMBL" id="CAA9563716.1"/>
    </source>
</evidence>
<reference evidence="2" key="1">
    <citation type="submission" date="2020-02" db="EMBL/GenBank/DDBJ databases">
        <authorList>
            <person name="Meier V. D."/>
        </authorList>
    </citation>
    <scope>NUCLEOTIDE SEQUENCE</scope>
    <source>
        <strain evidence="2">AVDCRST_MAG81</strain>
    </source>
</reference>
<proteinExistence type="predicted"/>
<keyword evidence="1" id="KW-0812">Transmembrane</keyword>
<organism evidence="2">
    <name type="scientific">uncultured Synechococcales cyanobacterium</name>
    <dbReference type="NCBI Taxonomy" id="1936017"/>
    <lineage>
        <taxon>Bacteria</taxon>
        <taxon>Bacillati</taxon>
        <taxon>Cyanobacteriota</taxon>
        <taxon>Cyanophyceae</taxon>
        <taxon>Synechococcales</taxon>
        <taxon>environmental samples</taxon>
    </lineage>
</organism>
<evidence type="ECO:0000256" key="1">
    <source>
        <dbReference type="SAM" id="Phobius"/>
    </source>
</evidence>
<sequence length="61" mass="6912">MTGEKSSTLKTTSKVLKGECSSRLPKFKLVYLVYLFKCIAFEPWCIALLLDLMHCNNPTIS</sequence>
<protein>
    <submittedName>
        <fullName evidence="2">Uncharacterized protein</fullName>
    </submittedName>
</protein>
<gene>
    <name evidence="2" type="ORF">AVDCRST_MAG81-1012</name>
</gene>
<feature type="transmembrane region" description="Helical" evidence="1">
    <location>
        <begin position="29"/>
        <end position="50"/>
    </location>
</feature>
<accession>A0A6J4V0R3</accession>
<dbReference type="AlphaFoldDB" id="A0A6J4V0R3"/>
<keyword evidence="1" id="KW-0472">Membrane</keyword>